<keyword evidence="2" id="KW-1185">Reference proteome</keyword>
<dbReference type="EMBL" id="KV919108">
    <property type="protein sequence ID" value="OSX71793.1"/>
    <property type="molecule type" value="Genomic_DNA"/>
</dbReference>
<evidence type="ECO:0000313" key="1">
    <source>
        <dbReference type="EMBL" id="OSX71793.1"/>
    </source>
</evidence>
<organism evidence="1 2">
    <name type="scientific">Porphyra umbilicalis</name>
    <name type="common">Purple laver</name>
    <name type="synonym">Red alga</name>
    <dbReference type="NCBI Taxonomy" id="2786"/>
    <lineage>
        <taxon>Eukaryota</taxon>
        <taxon>Rhodophyta</taxon>
        <taxon>Bangiophyceae</taxon>
        <taxon>Bangiales</taxon>
        <taxon>Bangiaceae</taxon>
        <taxon>Porphyra</taxon>
    </lineage>
</organism>
<evidence type="ECO:0000313" key="2">
    <source>
        <dbReference type="Proteomes" id="UP000218209"/>
    </source>
</evidence>
<dbReference type="Proteomes" id="UP000218209">
    <property type="component" value="Unassembled WGS sequence"/>
</dbReference>
<gene>
    <name evidence="1" type="ORF">BU14_0501s0013</name>
</gene>
<proteinExistence type="predicted"/>
<dbReference type="AlphaFoldDB" id="A0A1X6NTT2"/>
<sequence>MYAADHRCVDVNARSRQRTGKATIRHDGSWLLRLVHSDGEMQRRGLGSGQPLLNPSAPRRPLCCWVVLCVPHTFQLRKCVLHSAPRRAPATHLPVRHASPLPARIAHARTFALWFSIPVLNK</sequence>
<name>A0A1X6NTT2_PORUM</name>
<reference evidence="1 2" key="1">
    <citation type="submission" date="2017-03" db="EMBL/GenBank/DDBJ databases">
        <title>WGS assembly of Porphyra umbilicalis.</title>
        <authorList>
            <person name="Brawley S.H."/>
            <person name="Blouin N.A."/>
            <person name="Ficko-Blean E."/>
            <person name="Wheeler G.L."/>
            <person name="Lohr M."/>
            <person name="Goodson H.V."/>
            <person name="Jenkins J.W."/>
            <person name="Blaby-Haas C.E."/>
            <person name="Helliwell K.E."/>
            <person name="Chan C."/>
            <person name="Marriage T."/>
            <person name="Bhattacharya D."/>
            <person name="Klein A.S."/>
            <person name="Badis Y."/>
            <person name="Brodie J."/>
            <person name="Cao Y."/>
            <person name="Collen J."/>
            <person name="Dittami S.M."/>
            <person name="Gachon C.M."/>
            <person name="Green B.R."/>
            <person name="Karpowicz S."/>
            <person name="Kim J.W."/>
            <person name="Kudahl U."/>
            <person name="Lin S."/>
            <person name="Michel G."/>
            <person name="Mittag M."/>
            <person name="Olson B.J."/>
            <person name="Pangilinan J."/>
            <person name="Peng Y."/>
            <person name="Qiu H."/>
            <person name="Shu S."/>
            <person name="Singer J.T."/>
            <person name="Smith A.G."/>
            <person name="Sprecher B.N."/>
            <person name="Wagner V."/>
            <person name="Wang W."/>
            <person name="Wang Z.-Y."/>
            <person name="Yan J."/>
            <person name="Yarish C."/>
            <person name="Zoeuner-Riek S."/>
            <person name="Zhuang Y."/>
            <person name="Zou Y."/>
            <person name="Lindquist E.A."/>
            <person name="Grimwood J."/>
            <person name="Barry K."/>
            <person name="Rokhsar D.S."/>
            <person name="Schmutz J."/>
            <person name="Stiller J.W."/>
            <person name="Grossman A.R."/>
            <person name="Prochnik S.E."/>
        </authorList>
    </citation>
    <scope>NUCLEOTIDE SEQUENCE [LARGE SCALE GENOMIC DNA]</scope>
    <source>
        <strain evidence="1">4086291</strain>
    </source>
</reference>
<protein>
    <submittedName>
        <fullName evidence="1">Uncharacterized protein</fullName>
    </submittedName>
</protein>
<accession>A0A1X6NTT2</accession>